<reference evidence="1" key="1">
    <citation type="submission" date="2020-02" db="EMBL/GenBank/DDBJ databases">
        <authorList>
            <person name="Meier V. D."/>
        </authorList>
    </citation>
    <scope>NUCLEOTIDE SEQUENCE</scope>
    <source>
        <strain evidence="1">AVDCRST_MAG84</strain>
    </source>
</reference>
<organism evidence="1">
    <name type="scientific">uncultured Microcoleus sp</name>
    <dbReference type="NCBI Taxonomy" id="259945"/>
    <lineage>
        <taxon>Bacteria</taxon>
        <taxon>Bacillati</taxon>
        <taxon>Cyanobacteriota</taxon>
        <taxon>Cyanophyceae</taxon>
        <taxon>Oscillatoriophycideae</taxon>
        <taxon>Oscillatoriales</taxon>
        <taxon>Microcoleaceae</taxon>
        <taxon>Microcoleus</taxon>
        <taxon>environmental samples</taxon>
    </lineage>
</organism>
<evidence type="ECO:0000313" key="1">
    <source>
        <dbReference type="EMBL" id="CAA9307227.1"/>
    </source>
</evidence>
<protein>
    <submittedName>
        <fullName evidence="1">Uncharacterized protein</fullName>
    </submittedName>
</protein>
<gene>
    <name evidence="1" type="ORF">AVDCRST_MAG84-529</name>
</gene>
<feature type="non-terminal residue" evidence="1">
    <location>
        <position position="1"/>
    </location>
</feature>
<accession>A0A6J4KIU4</accession>
<dbReference type="AlphaFoldDB" id="A0A6J4KIU4"/>
<sequence>LDDTKPTITISEAGRKFDSRIIELKPDLTQPQ</sequence>
<name>A0A6J4KIU4_9CYAN</name>
<dbReference type="EMBL" id="CADCTZ010000075">
    <property type="protein sequence ID" value="CAA9307227.1"/>
    <property type="molecule type" value="Genomic_DNA"/>
</dbReference>
<proteinExistence type="predicted"/>